<evidence type="ECO:0000313" key="15">
    <source>
        <dbReference type="Proteomes" id="UP000028924"/>
    </source>
</evidence>
<feature type="compositionally biased region" description="Low complexity" evidence="11">
    <location>
        <begin position="1084"/>
        <end position="1094"/>
    </location>
</feature>
<keyword evidence="5" id="KW-0915">Sodium</keyword>
<feature type="transmembrane region" description="Helical" evidence="12">
    <location>
        <begin position="201"/>
        <end position="221"/>
    </location>
</feature>
<feature type="transmembrane region" description="Helical" evidence="12">
    <location>
        <begin position="142"/>
        <end position="163"/>
    </location>
</feature>
<dbReference type="InterPro" id="IPR018490">
    <property type="entry name" value="cNMP-bd_dom_sf"/>
</dbReference>
<feature type="compositionally biased region" description="Polar residues" evidence="11">
    <location>
        <begin position="969"/>
        <end position="980"/>
    </location>
</feature>
<evidence type="ECO:0000256" key="3">
    <source>
        <dbReference type="ARBA" id="ARBA00022692"/>
    </source>
</evidence>
<feature type="region of interest" description="Disordered" evidence="11">
    <location>
        <begin position="1212"/>
        <end position="1254"/>
    </location>
</feature>
<evidence type="ECO:0000256" key="11">
    <source>
        <dbReference type="SAM" id="MobiDB-lite"/>
    </source>
</evidence>
<dbReference type="OrthoDB" id="441412at2759"/>
<feature type="region of interest" description="Disordered" evidence="11">
    <location>
        <begin position="645"/>
        <end position="682"/>
    </location>
</feature>
<dbReference type="InterPro" id="IPR018422">
    <property type="entry name" value="Cation/H_exchanger_CPA1"/>
</dbReference>
<evidence type="ECO:0000313" key="14">
    <source>
        <dbReference type="EMBL" id="KFM28516.1"/>
    </source>
</evidence>
<evidence type="ECO:0000259" key="13">
    <source>
        <dbReference type="Pfam" id="PF00999"/>
    </source>
</evidence>
<dbReference type="GO" id="GO:0005886">
    <property type="term" value="C:plasma membrane"/>
    <property type="evidence" value="ECO:0007669"/>
    <property type="project" value="TreeGrafter"/>
</dbReference>
<dbReference type="Proteomes" id="UP000028924">
    <property type="component" value="Unassembled WGS sequence"/>
</dbReference>
<feature type="region of interest" description="Disordered" evidence="11">
    <location>
        <begin position="968"/>
        <end position="1124"/>
    </location>
</feature>
<dbReference type="KEGG" id="apro:F751_0790"/>
<evidence type="ECO:0000256" key="10">
    <source>
        <dbReference type="ARBA" id="ARBA00047912"/>
    </source>
</evidence>
<gene>
    <name evidence="14" type="ORF">F751_0790</name>
</gene>
<dbReference type="EMBL" id="KL662172">
    <property type="protein sequence ID" value="KFM28516.1"/>
    <property type="molecule type" value="Genomic_DNA"/>
</dbReference>
<feature type="transmembrane region" description="Helical" evidence="12">
    <location>
        <begin position="339"/>
        <end position="360"/>
    </location>
</feature>
<keyword evidence="8" id="KW-0739">Sodium transport</keyword>
<dbReference type="Pfam" id="PF00999">
    <property type="entry name" value="Na_H_Exchanger"/>
    <property type="match status" value="1"/>
</dbReference>
<feature type="transmembrane region" description="Helical" evidence="12">
    <location>
        <begin position="408"/>
        <end position="436"/>
    </location>
</feature>
<evidence type="ECO:0000256" key="5">
    <source>
        <dbReference type="ARBA" id="ARBA00023053"/>
    </source>
</evidence>
<proteinExistence type="predicted"/>
<feature type="transmembrane region" description="Helical" evidence="12">
    <location>
        <begin position="448"/>
        <end position="469"/>
    </location>
</feature>
<evidence type="ECO:0000256" key="7">
    <source>
        <dbReference type="ARBA" id="ARBA00023136"/>
    </source>
</evidence>
<feature type="region of interest" description="Disordered" evidence="11">
    <location>
        <begin position="873"/>
        <end position="892"/>
    </location>
</feature>
<protein>
    <submittedName>
        <fullName evidence="14">Sodium/hydrogen exchanger 7</fullName>
    </submittedName>
</protein>
<dbReference type="InterPro" id="IPR006153">
    <property type="entry name" value="Cation/H_exchanger_TM"/>
</dbReference>
<feature type="domain" description="Cation/H+ exchanger transmembrane" evidence="13">
    <location>
        <begin position="93"/>
        <end position="468"/>
    </location>
</feature>
<feature type="transmembrane region" description="Helical" evidence="12">
    <location>
        <begin position="116"/>
        <end position="136"/>
    </location>
</feature>
<dbReference type="PANTHER" id="PTHR10110:SF197">
    <property type="entry name" value="SODIUM_HYDROGEN EXCHANGER"/>
    <property type="match status" value="1"/>
</dbReference>
<keyword evidence="15" id="KW-1185">Reference proteome</keyword>
<keyword evidence="4 12" id="KW-1133">Transmembrane helix</keyword>
<feature type="compositionally biased region" description="Polar residues" evidence="11">
    <location>
        <begin position="1070"/>
        <end position="1079"/>
    </location>
</feature>
<dbReference type="RefSeq" id="XP_011401536.1">
    <property type="nucleotide sequence ID" value="XM_011403234.1"/>
</dbReference>
<comment type="catalytic activity">
    <reaction evidence="10">
        <text>K(+)(in) + H(+)(out) = K(+)(out) + H(+)(in)</text>
        <dbReference type="Rhea" id="RHEA:29467"/>
        <dbReference type="ChEBI" id="CHEBI:15378"/>
        <dbReference type="ChEBI" id="CHEBI:29103"/>
    </reaction>
</comment>
<feature type="transmembrane region" description="Helical" evidence="12">
    <location>
        <begin position="170"/>
        <end position="195"/>
    </location>
</feature>
<comment type="subcellular location">
    <subcellularLocation>
        <location evidence="1">Membrane</location>
        <topology evidence="1">Multi-pass membrane protein</topology>
    </subcellularLocation>
</comment>
<evidence type="ECO:0000256" key="1">
    <source>
        <dbReference type="ARBA" id="ARBA00004141"/>
    </source>
</evidence>
<feature type="transmembrane region" description="Helical" evidence="12">
    <location>
        <begin position="84"/>
        <end position="109"/>
    </location>
</feature>
<feature type="compositionally biased region" description="Gly residues" evidence="11">
    <location>
        <begin position="1774"/>
        <end position="1783"/>
    </location>
</feature>
<feature type="compositionally biased region" description="Low complexity" evidence="11">
    <location>
        <begin position="1827"/>
        <end position="1836"/>
    </location>
</feature>
<sequence length="2038" mass="217932">MSLEGDYSNYTAAQCFGLQDTEHQVACSAQHLNITNPPSIYGYEHYEQLWLSTACLLWNVTTGHRVTVHDDFVWCSVPLQAQDAFLFVGLALLVMATLFGKLSAVWVLITGGVLGIINWQVNLGLISNAISIWLNIQPPDLFFYAFLPPLLVDSAIRIDFFMFRKLSLHAVMMAFVMVVLSALILTPLILFVLGFQDRGWSWVHGALFASMIAPTDALAAAAILKQGGGPERLVVLMEGEALLNDASAITLFEVFMHIIEEHINPAEPYPSVWSILPTIITQTLKLASVGFAIGLAMSWLTFHFLHWLRWRGAKPYVENSVIIAVAYLSFYVANDPAKGSGVISVVVFGLYGNMTSKWGMLSSSEESGAFDAVWDAITFSANGLVFLWSGIAAVNYTVNSVAILNNTAWSYAAIPLIWVFMFFIRAGCLVLFNPIFKWVGEALSTQDIIFTSWCGLRGAVSLIMVADFISNSQFHLGDRNNPEDPYTVLNAVNADISLWTSAFVLLTLVVNAPFIGQIMALLRLNKIPWEKRKMRAKAKAALVRFTSNALEALQTDTDEFLQGANWDAVLAYVDVSTALAAFDLPAKRSESFAEPHGRGLPALYHRVKSAVFGRMNDRGSAVLGNPAVEVADIIPHMVGVRTSAGGVGAVPEGDSPAKGKLVGADTSPNGYTSDSESTASSNFTMSDISDVVEELRGEIPYLHHDGLARTSWHEGSADLEMGLGRATAVPGAALGAPPATLTPRPSPHASSGSLTHGSASAHSGTASFVGERLATPFAAAAGPGPDVRAREEEERYYSTLPALSAAQLGAALRESMAAEQKAAGKRAEEHEAYYSSMPAALGASLGRELRAQLTKRSADLASAEGMVVGQEKQELVGDERAGGGKEEPERDAQAVLNEEDVIKASVQRAFAAALAGERGAAGGREPVPEAVSHEGDATAQPPSEPPLDYYSSMPAALGRRVAGELAANLAQQTQHAQDATMSLPLGLAPRQPRGRPDVEEGEETESVAKAEGAADDGRAQENNEAHGSEGTGDRSSSSQSAETVALLAPAEAPPSDAQEPAPQARPEEGTQANHFSTMPAQMGRALQARLLQELAKQRSIEMTRPPPQQQPGAVAARPPRPSRGRNLRQELERSRANLPGHSASFNSQQTLLGKKTAETSLPSTHLDVTPFARPIASHQTHIHHKRGGSGSAAHGNTPFSNVLAKHRLAHTRGPSIDPIPEAPVAATPRPLRAQAEESLTPRSQDGRPRGGTPVNVVESVVARSWQNKVDKASLHKLPLRAGLPMMAMLGTTPSADLVSHTGSRDLGRLSGHLARARSADALTPRSLPGDSEPQSPDGSFAGLGGEGPESGASLRPVLSEEATDEMRGRLVSGLKRYFHGKRLQGLLSIKGLRILDYACDHAAEHVDRPFAIWQSLQKEIKGDLVTRCLARLLMWMARAFRASPAWLQWTVQWPVRKLTGIMRAALGRRMLVACEVAVEYYLSLLWSPQVSWLKEVDGAADLLAEVEVETDAAYRFIIDREIEAPDRFGAIQSYRAAMALLRQQFTFIEELYDSGMVDHGEQKMMVDAVDKKARHLEITGPVWKPPRHRSLMRSLPFMSGLSEAYFRRIFAAGTIREFATGEAFWASSDVVADSGRREGPGAFMVLSGVVKQIHVAPDGTRREYYQGIGGVVGLVLMLTGSYLPGRQMAVAEGNVLGKGPVLFHLPQHVAMTLRSQAASGLADAQRLEASLARLAGVYAIQGMEREVRDDVAHHLLRLTTARVQHSMRRQASGSGSGGGGGTARGAEAGADLARASVRPGGGVDRGLASVMQDLAAAELRALEREGAGAPDGQADDASARGDDTAPRGGGGGEDSDGASSSVGTAEGSFSSRRPLLGARARDSGEAGALRARGSGSGEGTLRARARAAVRKAPVHGDEVLEAMRRSLPSAVVLFLPPGREMVQTSHMVLIGGSLHHAKPRGGGGLPDSGHVATTATNTGERWGVVIAPRPLPWLANPGLRCNRHVPRYMLLSQRWVGGNQGALIVAGLTSEGPARLGC</sequence>
<dbReference type="GO" id="GO:0015386">
    <property type="term" value="F:potassium:proton antiporter activity"/>
    <property type="evidence" value="ECO:0007669"/>
    <property type="project" value="TreeGrafter"/>
</dbReference>
<dbReference type="Gene3D" id="6.10.140.1330">
    <property type="match status" value="1"/>
</dbReference>
<feature type="compositionally biased region" description="Polar residues" evidence="11">
    <location>
        <begin position="666"/>
        <end position="682"/>
    </location>
</feature>
<dbReference type="eggNOG" id="KOG1965">
    <property type="taxonomic scope" value="Eukaryota"/>
</dbReference>
<reference evidence="14 15" key="1">
    <citation type="journal article" date="2014" name="BMC Genomics">
        <title>Oil accumulation mechanisms of the oleaginous microalga Chlorella protothecoides revealed through its genome, transcriptomes, and proteomes.</title>
        <authorList>
            <person name="Gao C."/>
            <person name="Wang Y."/>
            <person name="Shen Y."/>
            <person name="Yan D."/>
            <person name="He X."/>
            <person name="Dai J."/>
            <person name="Wu Q."/>
        </authorList>
    </citation>
    <scope>NUCLEOTIDE SEQUENCE [LARGE SCALE GENOMIC DNA]</scope>
    <source>
        <strain evidence="14 15">0710</strain>
    </source>
</reference>
<dbReference type="GeneID" id="23612181"/>
<accession>A0A087SS12</accession>
<dbReference type="SUPFAM" id="SSF51206">
    <property type="entry name" value="cAMP-binding domain-like"/>
    <property type="match status" value="1"/>
</dbReference>
<evidence type="ECO:0000256" key="9">
    <source>
        <dbReference type="ARBA" id="ARBA00047524"/>
    </source>
</evidence>
<dbReference type="PANTHER" id="PTHR10110">
    <property type="entry name" value="SODIUM/HYDROGEN EXCHANGER"/>
    <property type="match status" value="1"/>
</dbReference>
<evidence type="ECO:0000256" key="12">
    <source>
        <dbReference type="SAM" id="Phobius"/>
    </source>
</evidence>
<keyword evidence="6" id="KW-0406">Ion transport</keyword>
<evidence type="ECO:0000256" key="8">
    <source>
        <dbReference type="ARBA" id="ARBA00023201"/>
    </source>
</evidence>
<feature type="region of interest" description="Disordered" evidence="11">
    <location>
        <begin position="917"/>
        <end position="952"/>
    </location>
</feature>
<feature type="compositionally biased region" description="Low complexity" evidence="11">
    <location>
        <begin position="755"/>
        <end position="765"/>
    </location>
</feature>
<feature type="transmembrane region" description="Helical" evidence="12">
    <location>
        <begin position="496"/>
        <end position="524"/>
    </location>
</feature>
<feature type="compositionally biased region" description="Basic and acidic residues" evidence="11">
    <location>
        <begin position="1015"/>
        <end position="1027"/>
    </location>
</feature>
<keyword evidence="3 12" id="KW-0812">Transmembrane</keyword>
<feature type="transmembrane region" description="Helical" evidence="12">
    <location>
        <begin position="372"/>
        <end position="396"/>
    </location>
</feature>
<keyword evidence="7 12" id="KW-0472">Membrane</keyword>
<feature type="region of interest" description="Disordered" evidence="11">
    <location>
        <begin position="1763"/>
        <end position="1786"/>
    </location>
</feature>
<organism evidence="14 15">
    <name type="scientific">Auxenochlorella protothecoides</name>
    <name type="common">Green microalga</name>
    <name type="synonym">Chlorella protothecoides</name>
    <dbReference type="NCBI Taxonomy" id="3075"/>
    <lineage>
        <taxon>Eukaryota</taxon>
        <taxon>Viridiplantae</taxon>
        <taxon>Chlorophyta</taxon>
        <taxon>core chlorophytes</taxon>
        <taxon>Trebouxiophyceae</taxon>
        <taxon>Chlorellales</taxon>
        <taxon>Chlorellaceae</taxon>
        <taxon>Auxenochlorella</taxon>
    </lineage>
</organism>
<feature type="compositionally biased region" description="Polar residues" evidence="11">
    <location>
        <begin position="1033"/>
        <end position="1042"/>
    </location>
</feature>
<dbReference type="GO" id="GO:0015385">
    <property type="term" value="F:sodium:proton antiporter activity"/>
    <property type="evidence" value="ECO:0007669"/>
    <property type="project" value="InterPro"/>
</dbReference>
<name>A0A087SS12_AUXPR</name>
<feature type="region of interest" description="Disordered" evidence="11">
    <location>
        <begin position="1826"/>
        <end position="1902"/>
    </location>
</feature>
<dbReference type="GO" id="GO:0051453">
    <property type="term" value="P:regulation of intracellular pH"/>
    <property type="evidence" value="ECO:0007669"/>
    <property type="project" value="TreeGrafter"/>
</dbReference>
<evidence type="ECO:0000256" key="6">
    <source>
        <dbReference type="ARBA" id="ARBA00023065"/>
    </source>
</evidence>
<feature type="region of interest" description="Disordered" evidence="11">
    <location>
        <begin position="730"/>
        <end position="765"/>
    </location>
</feature>
<dbReference type="GO" id="GO:0098719">
    <property type="term" value="P:sodium ion import across plasma membrane"/>
    <property type="evidence" value="ECO:0007669"/>
    <property type="project" value="TreeGrafter"/>
</dbReference>
<evidence type="ECO:0000256" key="2">
    <source>
        <dbReference type="ARBA" id="ARBA00022448"/>
    </source>
</evidence>
<comment type="catalytic activity">
    <reaction evidence="9">
        <text>Na(+)(in) + H(+)(out) = Na(+)(out) + H(+)(in)</text>
        <dbReference type="Rhea" id="RHEA:29419"/>
        <dbReference type="ChEBI" id="CHEBI:15378"/>
        <dbReference type="ChEBI" id="CHEBI:29101"/>
    </reaction>
</comment>
<keyword evidence="2" id="KW-0813">Transport</keyword>
<feature type="compositionally biased region" description="Low complexity" evidence="11">
    <location>
        <begin position="730"/>
        <end position="743"/>
    </location>
</feature>
<evidence type="ECO:0000256" key="4">
    <source>
        <dbReference type="ARBA" id="ARBA00022989"/>
    </source>
</evidence>
<feature type="region of interest" description="Disordered" evidence="11">
    <location>
        <begin position="1319"/>
        <end position="1353"/>
    </location>
</feature>
<feature type="transmembrane region" description="Helical" evidence="12">
    <location>
        <begin position="279"/>
        <end position="304"/>
    </location>
</feature>